<evidence type="ECO:0000256" key="3">
    <source>
        <dbReference type="ARBA" id="ARBA00023125"/>
    </source>
</evidence>
<dbReference type="SUPFAM" id="SSF53850">
    <property type="entry name" value="Periplasmic binding protein-like II"/>
    <property type="match status" value="1"/>
</dbReference>
<dbReference type="GO" id="GO:0003700">
    <property type="term" value="F:DNA-binding transcription factor activity"/>
    <property type="evidence" value="ECO:0007669"/>
    <property type="project" value="InterPro"/>
</dbReference>
<comment type="similarity">
    <text evidence="1">Belongs to the LysR transcriptional regulatory family.</text>
</comment>
<dbReference type="Gene3D" id="1.10.10.10">
    <property type="entry name" value="Winged helix-like DNA-binding domain superfamily/Winged helix DNA-binding domain"/>
    <property type="match status" value="1"/>
</dbReference>
<reference evidence="6 7" key="1">
    <citation type="submission" date="2020-02" db="EMBL/GenBank/DDBJ databases">
        <authorList>
            <person name="Chen W.-M."/>
        </authorList>
    </citation>
    <scope>NUCLEOTIDE SEQUENCE [LARGE SCALE GENOMIC DNA]</scope>
    <source>
        <strain evidence="6 7">KMS-5</strain>
    </source>
</reference>
<dbReference type="RefSeq" id="WP_164627560.1">
    <property type="nucleotide sequence ID" value="NZ_JAAIVJ010000013.1"/>
</dbReference>
<dbReference type="GO" id="GO:0043565">
    <property type="term" value="F:sequence-specific DNA binding"/>
    <property type="evidence" value="ECO:0007669"/>
    <property type="project" value="TreeGrafter"/>
</dbReference>
<organism evidence="6 7">
    <name type="scientific">Tabrizicola oligotrophica</name>
    <dbReference type="NCBI Taxonomy" id="2710650"/>
    <lineage>
        <taxon>Bacteria</taxon>
        <taxon>Pseudomonadati</taxon>
        <taxon>Pseudomonadota</taxon>
        <taxon>Alphaproteobacteria</taxon>
        <taxon>Rhodobacterales</taxon>
        <taxon>Paracoccaceae</taxon>
        <taxon>Tabrizicola</taxon>
    </lineage>
</organism>
<dbReference type="PANTHER" id="PTHR30537">
    <property type="entry name" value="HTH-TYPE TRANSCRIPTIONAL REGULATOR"/>
    <property type="match status" value="1"/>
</dbReference>
<keyword evidence="3" id="KW-0238">DNA-binding</keyword>
<dbReference type="PROSITE" id="PS50931">
    <property type="entry name" value="HTH_LYSR"/>
    <property type="match status" value="1"/>
</dbReference>
<dbReference type="InterPro" id="IPR036390">
    <property type="entry name" value="WH_DNA-bd_sf"/>
</dbReference>
<comment type="caution">
    <text evidence="6">The sequence shown here is derived from an EMBL/GenBank/DDBJ whole genome shotgun (WGS) entry which is preliminary data.</text>
</comment>
<evidence type="ECO:0000256" key="2">
    <source>
        <dbReference type="ARBA" id="ARBA00023015"/>
    </source>
</evidence>
<dbReference type="InterPro" id="IPR058163">
    <property type="entry name" value="LysR-type_TF_proteobact-type"/>
</dbReference>
<gene>
    <name evidence="6" type="ORF">G4Z14_16005</name>
</gene>
<evidence type="ECO:0000313" key="6">
    <source>
        <dbReference type="EMBL" id="NEY91799.1"/>
    </source>
</evidence>
<evidence type="ECO:0000256" key="1">
    <source>
        <dbReference type="ARBA" id="ARBA00009437"/>
    </source>
</evidence>
<dbReference type="InterPro" id="IPR036388">
    <property type="entry name" value="WH-like_DNA-bd_sf"/>
</dbReference>
<keyword evidence="4" id="KW-0804">Transcription</keyword>
<feature type="domain" description="HTH lysR-type" evidence="5">
    <location>
        <begin position="6"/>
        <end position="63"/>
    </location>
</feature>
<dbReference type="Pfam" id="PF03466">
    <property type="entry name" value="LysR_substrate"/>
    <property type="match status" value="1"/>
</dbReference>
<dbReference type="SUPFAM" id="SSF46785">
    <property type="entry name" value="Winged helix' DNA-binding domain"/>
    <property type="match status" value="1"/>
</dbReference>
<proteinExistence type="inferred from homology"/>
<evidence type="ECO:0000256" key="4">
    <source>
        <dbReference type="ARBA" id="ARBA00023163"/>
    </source>
</evidence>
<name>A0A6M0QWH3_9RHOB</name>
<dbReference type="PRINTS" id="PR00039">
    <property type="entry name" value="HTHLYSR"/>
</dbReference>
<sequence>MTAILPPFGDLLAFDAAARHGSFTRAARDLNVSQPAISRRVAALEADLGVLLFSRESKPLRLTVEGQGLFDVLRSGLSRLEATVIDIRRQRSERRLTIAAAPGFLSYWLVPRLSELAATFPDYDLRLVTGDQAGAMPEADVHVRFGDGKWSGVEAIRILDEQVYAVCSPFFLEAQERPLALNQLAKSRLLQLSATPEQRYDWQSWFHALGVDAPRKLNAIDFDDYSLLVSAALAGQGIALCWSGLLDAFLQTGALVRVSKEEVHSQRGYFATFVDGTLSRSAVVRLAKWLGDQGNAHGAAHSQDTP</sequence>
<dbReference type="InterPro" id="IPR005119">
    <property type="entry name" value="LysR_subst-bd"/>
</dbReference>
<dbReference type="Proteomes" id="UP000477782">
    <property type="component" value="Unassembled WGS sequence"/>
</dbReference>
<evidence type="ECO:0000313" key="7">
    <source>
        <dbReference type="Proteomes" id="UP000477782"/>
    </source>
</evidence>
<accession>A0A6M0QWH3</accession>
<dbReference type="AlphaFoldDB" id="A0A6M0QWH3"/>
<dbReference type="Pfam" id="PF00126">
    <property type="entry name" value="HTH_1"/>
    <property type="match status" value="1"/>
</dbReference>
<dbReference type="FunFam" id="1.10.10.10:FF:000001">
    <property type="entry name" value="LysR family transcriptional regulator"/>
    <property type="match status" value="1"/>
</dbReference>
<dbReference type="InterPro" id="IPR000847">
    <property type="entry name" value="LysR_HTH_N"/>
</dbReference>
<keyword evidence="2" id="KW-0805">Transcription regulation</keyword>
<keyword evidence="7" id="KW-1185">Reference proteome</keyword>
<protein>
    <submittedName>
        <fullName evidence="6">LysR family transcriptional regulator</fullName>
    </submittedName>
</protein>
<dbReference type="GO" id="GO:0006351">
    <property type="term" value="P:DNA-templated transcription"/>
    <property type="evidence" value="ECO:0007669"/>
    <property type="project" value="TreeGrafter"/>
</dbReference>
<evidence type="ECO:0000259" key="5">
    <source>
        <dbReference type="PROSITE" id="PS50931"/>
    </source>
</evidence>
<dbReference type="EMBL" id="JAAIVJ010000013">
    <property type="protein sequence ID" value="NEY91799.1"/>
    <property type="molecule type" value="Genomic_DNA"/>
</dbReference>
<dbReference type="Gene3D" id="3.40.190.10">
    <property type="entry name" value="Periplasmic binding protein-like II"/>
    <property type="match status" value="2"/>
</dbReference>
<dbReference type="PANTHER" id="PTHR30537:SF26">
    <property type="entry name" value="GLYCINE CLEAVAGE SYSTEM TRANSCRIPTIONAL ACTIVATOR"/>
    <property type="match status" value="1"/>
</dbReference>